<dbReference type="GO" id="GO:0042910">
    <property type="term" value="F:xenobiotic transmembrane transporter activity"/>
    <property type="evidence" value="ECO:0007669"/>
    <property type="project" value="InterPro"/>
</dbReference>
<evidence type="ECO:0000256" key="9">
    <source>
        <dbReference type="ARBA" id="ARBA00023251"/>
    </source>
</evidence>
<feature type="transmembrane region" description="Helical" evidence="10">
    <location>
        <begin position="21"/>
        <end position="40"/>
    </location>
</feature>
<dbReference type="Pfam" id="PF01554">
    <property type="entry name" value="MatE"/>
    <property type="match status" value="2"/>
</dbReference>
<evidence type="ECO:0000313" key="12">
    <source>
        <dbReference type="Proteomes" id="UP000095544"/>
    </source>
</evidence>
<evidence type="ECO:0000256" key="8">
    <source>
        <dbReference type="ARBA" id="ARBA00023136"/>
    </source>
</evidence>
<proteinExistence type="inferred from homology"/>
<gene>
    <name evidence="11" type="primary">mepA_5</name>
    <name evidence="11" type="ORF">ERS852491_01474</name>
</gene>
<keyword evidence="8 10" id="KW-0472">Membrane</keyword>
<dbReference type="Proteomes" id="UP000095544">
    <property type="component" value="Unassembled WGS sequence"/>
</dbReference>
<feature type="transmembrane region" description="Helical" evidence="10">
    <location>
        <begin position="60"/>
        <end position="82"/>
    </location>
</feature>
<feature type="transmembrane region" description="Helical" evidence="10">
    <location>
        <begin position="276"/>
        <end position="298"/>
    </location>
</feature>
<dbReference type="OrthoDB" id="9811110at2"/>
<dbReference type="InterPro" id="IPR051327">
    <property type="entry name" value="MATE_MepA_subfamily"/>
</dbReference>
<dbReference type="InterPro" id="IPR048279">
    <property type="entry name" value="MdtK-like"/>
</dbReference>
<dbReference type="CDD" id="cd13143">
    <property type="entry name" value="MATE_MepA_like"/>
    <property type="match status" value="1"/>
</dbReference>
<feature type="transmembrane region" description="Helical" evidence="10">
    <location>
        <begin position="319"/>
        <end position="341"/>
    </location>
</feature>
<name>A0A174CUK3_9FIRM</name>
<feature type="transmembrane region" description="Helical" evidence="10">
    <location>
        <begin position="364"/>
        <end position="383"/>
    </location>
</feature>
<organism evidence="11 12">
    <name type="scientific">Faecalicatena contorta</name>
    <dbReference type="NCBI Taxonomy" id="39482"/>
    <lineage>
        <taxon>Bacteria</taxon>
        <taxon>Bacillati</taxon>
        <taxon>Bacillota</taxon>
        <taxon>Clostridia</taxon>
        <taxon>Lachnospirales</taxon>
        <taxon>Lachnospiraceae</taxon>
        <taxon>Faecalicatena</taxon>
    </lineage>
</organism>
<evidence type="ECO:0000256" key="1">
    <source>
        <dbReference type="ARBA" id="ARBA00004651"/>
    </source>
</evidence>
<evidence type="ECO:0000256" key="10">
    <source>
        <dbReference type="SAM" id="Phobius"/>
    </source>
</evidence>
<evidence type="ECO:0000256" key="4">
    <source>
        <dbReference type="ARBA" id="ARBA00022448"/>
    </source>
</evidence>
<feature type="transmembrane region" description="Helical" evidence="10">
    <location>
        <begin position="172"/>
        <end position="195"/>
    </location>
</feature>
<feature type="transmembrane region" description="Helical" evidence="10">
    <location>
        <begin position="140"/>
        <end position="160"/>
    </location>
</feature>
<feature type="transmembrane region" description="Helical" evidence="10">
    <location>
        <begin position="201"/>
        <end position="222"/>
    </location>
</feature>
<dbReference type="PIRSF" id="PIRSF006603">
    <property type="entry name" value="DinF"/>
    <property type="match status" value="1"/>
</dbReference>
<dbReference type="EMBL" id="CYZU01000010">
    <property type="protein sequence ID" value="CUO17092.1"/>
    <property type="molecule type" value="Genomic_DNA"/>
</dbReference>
<dbReference type="PANTHER" id="PTHR43823">
    <property type="entry name" value="SPORULATION PROTEIN YKVU"/>
    <property type="match status" value="1"/>
</dbReference>
<sequence>MSSKTDTRSMLLNDSPWKLMLTLSIPAIVGMVVVGFYNLMDAVYVGQMVSDNAMAAVSVAYPFTLVNTGIATLIGVGSASILSRAIGKKDQSTVDKIMGNLIALNLIFSIVIMAVGMIFTKQILMLSGASGEILDIATRYLRIIFAGSLFVNFAQSANMIMRGEGLLKRAMLINGGAAVLNIILDPIFILILRPYGMGAEGAAYATIISQFVQAALTLWYFVKKSSNVKINGIHLEKTLFSEIFGIGFSAMLMQVMLLVQQTVLYNVAAQYGGDTWQTILGATLRVQSFAFIPLWGLSQGYQPAVGTNYGAKQYDRVKYITKAFVMAATLLAMIFYLPIMIAPKAMLSLFITTPEVVTQGVGDFRLFFISYIVLGFWVVILTLMQSLGRASKASILVILRQIAIYIPAAMIMPHIANLGIHGVFTAPLVTDIIVFWVAIGLECTEFKRLDILKEQNE</sequence>
<keyword evidence="7 10" id="KW-1133">Transmembrane helix</keyword>
<feature type="transmembrane region" description="Helical" evidence="10">
    <location>
        <begin position="395"/>
        <end position="412"/>
    </location>
</feature>
<dbReference type="GO" id="GO:0005886">
    <property type="term" value="C:plasma membrane"/>
    <property type="evidence" value="ECO:0007669"/>
    <property type="project" value="UniProtKB-SubCell"/>
</dbReference>
<dbReference type="AlphaFoldDB" id="A0A174CUK3"/>
<evidence type="ECO:0000256" key="2">
    <source>
        <dbReference type="ARBA" id="ARBA00008417"/>
    </source>
</evidence>
<evidence type="ECO:0000256" key="5">
    <source>
        <dbReference type="ARBA" id="ARBA00022475"/>
    </source>
</evidence>
<protein>
    <recommendedName>
        <fullName evidence="3">Multidrug export protein MepA</fullName>
    </recommendedName>
</protein>
<dbReference type="InterPro" id="IPR045070">
    <property type="entry name" value="MATE_MepA-like"/>
</dbReference>
<keyword evidence="5" id="KW-1003">Cell membrane</keyword>
<comment type="similarity">
    <text evidence="2">Belongs to the multi antimicrobial extrusion (MATE) (TC 2.A.66.1) family. MepA subfamily.</text>
</comment>
<evidence type="ECO:0000313" key="11">
    <source>
        <dbReference type="EMBL" id="CUO17092.1"/>
    </source>
</evidence>
<reference evidence="11 12" key="1">
    <citation type="submission" date="2015-09" db="EMBL/GenBank/DDBJ databases">
        <authorList>
            <consortium name="Pathogen Informatics"/>
        </authorList>
    </citation>
    <scope>NUCLEOTIDE SEQUENCE [LARGE SCALE GENOMIC DNA]</scope>
    <source>
        <strain evidence="11 12">2789STDY5834876</strain>
    </source>
</reference>
<dbReference type="InterPro" id="IPR002528">
    <property type="entry name" value="MATE_fam"/>
</dbReference>
<evidence type="ECO:0000256" key="6">
    <source>
        <dbReference type="ARBA" id="ARBA00022692"/>
    </source>
</evidence>
<keyword evidence="4" id="KW-0813">Transport</keyword>
<dbReference type="RefSeq" id="WP_055152321.1">
    <property type="nucleotide sequence ID" value="NZ_CYZU01000010.1"/>
</dbReference>
<accession>A0A174CUK3</accession>
<dbReference type="NCBIfam" id="TIGR00797">
    <property type="entry name" value="matE"/>
    <property type="match status" value="1"/>
</dbReference>
<evidence type="ECO:0000256" key="7">
    <source>
        <dbReference type="ARBA" id="ARBA00022989"/>
    </source>
</evidence>
<keyword evidence="9" id="KW-0046">Antibiotic resistance</keyword>
<keyword evidence="6 10" id="KW-0812">Transmembrane</keyword>
<feature type="transmembrane region" description="Helical" evidence="10">
    <location>
        <begin position="243"/>
        <end position="264"/>
    </location>
</feature>
<evidence type="ECO:0000256" key="3">
    <source>
        <dbReference type="ARBA" id="ARBA00022106"/>
    </source>
</evidence>
<dbReference type="GO" id="GO:0015297">
    <property type="term" value="F:antiporter activity"/>
    <property type="evidence" value="ECO:0007669"/>
    <property type="project" value="InterPro"/>
</dbReference>
<feature type="transmembrane region" description="Helical" evidence="10">
    <location>
        <begin position="418"/>
        <end position="439"/>
    </location>
</feature>
<dbReference type="GO" id="GO:0046677">
    <property type="term" value="P:response to antibiotic"/>
    <property type="evidence" value="ECO:0007669"/>
    <property type="project" value="UniProtKB-KW"/>
</dbReference>
<comment type="subcellular location">
    <subcellularLocation>
        <location evidence="1">Cell membrane</location>
        <topology evidence="1">Multi-pass membrane protein</topology>
    </subcellularLocation>
</comment>
<feature type="transmembrane region" description="Helical" evidence="10">
    <location>
        <begin position="102"/>
        <end position="120"/>
    </location>
</feature>
<dbReference type="STRING" id="39482.ERS852491_01474"/>
<dbReference type="PANTHER" id="PTHR43823:SF3">
    <property type="entry name" value="MULTIDRUG EXPORT PROTEIN MEPA"/>
    <property type="match status" value="1"/>
</dbReference>